<keyword evidence="2" id="KW-0808">Transferase</keyword>
<accession>A0ABQ3R2T3</accession>
<dbReference type="InterPro" id="IPR014043">
    <property type="entry name" value="Acyl_transferase_dom"/>
</dbReference>
<dbReference type="RefSeq" id="WP_189991557.1">
    <property type="nucleotide sequence ID" value="NZ_BNCB01000003.1"/>
</dbReference>
<dbReference type="Pfam" id="PF00698">
    <property type="entry name" value="Acyl_transf_1"/>
    <property type="match status" value="1"/>
</dbReference>
<dbReference type="InterPro" id="IPR050858">
    <property type="entry name" value="Mal-CoA-ACP_Trans/PKS_FabD"/>
</dbReference>
<evidence type="ECO:0000256" key="3">
    <source>
        <dbReference type="ARBA" id="ARBA00023315"/>
    </source>
</evidence>
<evidence type="ECO:0000256" key="4">
    <source>
        <dbReference type="ARBA" id="ARBA00048462"/>
    </source>
</evidence>
<evidence type="ECO:0000313" key="7">
    <source>
        <dbReference type="EMBL" id="GHI50161.1"/>
    </source>
</evidence>
<dbReference type="Pfam" id="PF21124">
    <property type="entry name" value="VinK_C"/>
    <property type="match status" value="1"/>
</dbReference>
<evidence type="ECO:0000256" key="1">
    <source>
        <dbReference type="ARBA" id="ARBA00013258"/>
    </source>
</evidence>
<dbReference type="InterPro" id="IPR049416">
    <property type="entry name" value="VinK-like_small"/>
</dbReference>
<dbReference type="SUPFAM" id="SSF52151">
    <property type="entry name" value="FabD/lysophospholipase-like"/>
    <property type="match status" value="1"/>
</dbReference>
<dbReference type="Proteomes" id="UP000646738">
    <property type="component" value="Unassembled WGS sequence"/>
</dbReference>
<organism evidence="7 8">
    <name type="scientific">Streptomyces rubradiris</name>
    <name type="common">Streptomyces achromogenes subsp. rubradiris</name>
    <dbReference type="NCBI Taxonomy" id="285531"/>
    <lineage>
        <taxon>Bacteria</taxon>
        <taxon>Bacillati</taxon>
        <taxon>Actinomycetota</taxon>
        <taxon>Actinomycetes</taxon>
        <taxon>Kitasatosporales</taxon>
        <taxon>Streptomycetaceae</taxon>
        <taxon>Streptomyces</taxon>
    </lineage>
</organism>
<reference evidence="8" key="1">
    <citation type="submission" date="2023-07" db="EMBL/GenBank/DDBJ databases">
        <title>Whole genome shotgun sequence of Streptomyces achromogenes subsp. rubradiris NBRC 14000.</title>
        <authorList>
            <person name="Komaki H."/>
            <person name="Tamura T."/>
        </authorList>
    </citation>
    <scope>NUCLEOTIDE SEQUENCE [LARGE SCALE GENOMIC DNA]</scope>
    <source>
        <strain evidence="8">NBRC 14000</strain>
    </source>
</reference>
<dbReference type="InterPro" id="IPR001227">
    <property type="entry name" value="Ac_transferase_dom_sf"/>
</dbReference>
<comment type="catalytic activity">
    <reaction evidence="4">
        <text>holo-[ACP] + malonyl-CoA = malonyl-[ACP] + CoA</text>
        <dbReference type="Rhea" id="RHEA:41792"/>
        <dbReference type="Rhea" id="RHEA-COMP:9623"/>
        <dbReference type="Rhea" id="RHEA-COMP:9685"/>
        <dbReference type="ChEBI" id="CHEBI:57287"/>
        <dbReference type="ChEBI" id="CHEBI:57384"/>
        <dbReference type="ChEBI" id="CHEBI:64479"/>
        <dbReference type="ChEBI" id="CHEBI:78449"/>
        <dbReference type="EC" id="2.3.1.39"/>
    </reaction>
</comment>
<protein>
    <recommendedName>
        <fullName evidence="1">[acyl-carrier-protein] S-malonyltransferase</fullName>
        <ecNumber evidence="1">2.3.1.39</ecNumber>
    </recommendedName>
</protein>
<feature type="domain" description="Malonyl-CoA:ACP transacylase (MAT)" evidence="5">
    <location>
        <begin position="8"/>
        <end position="122"/>
    </location>
</feature>
<dbReference type="PANTHER" id="PTHR42681:SF1">
    <property type="entry name" value="MALONYL-COA-ACYL CARRIER PROTEIN TRANSACYLASE, MITOCHONDRIAL"/>
    <property type="match status" value="1"/>
</dbReference>
<name>A0ABQ3R2T3_STRRR</name>
<evidence type="ECO:0000259" key="6">
    <source>
        <dbReference type="Pfam" id="PF21124"/>
    </source>
</evidence>
<evidence type="ECO:0000256" key="2">
    <source>
        <dbReference type="ARBA" id="ARBA00022679"/>
    </source>
</evidence>
<dbReference type="PANTHER" id="PTHR42681">
    <property type="entry name" value="MALONYL-COA-ACYL CARRIER PROTEIN TRANSACYLASE, MITOCHONDRIAL"/>
    <property type="match status" value="1"/>
</dbReference>
<keyword evidence="8" id="KW-1185">Reference proteome</keyword>
<dbReference type="InterPro" id="IPR016035">
    <property type="entry name" value="Acyl_Trfase/lysoPLipase"/>
</dbReference>
<evidence type="ECO:0000259" key="5">
    <source>
        <dbReference type="Pfam" id="PF00698"/>
    </source>
</evidence>
<proteinExistence type="predicted"/>
<keyword evidence="3" id="KW-0012">Acyltransferase</keyword>
<dbReference type="EC" id="2.3.1.39" evidence="1"/>
<sequence>MAHDTALVFPGMGPVPFAEVGRFMVANPIARDLVAVADDALGYSLVDAFRTSPGDYSEAAQVAFFVNCLACAHWAEEHLGVEPGVVAGPSFGEKAALAYTGALELPDAVRLTAEIARCLEEYFATEHRDIVTLSFVRAPRDGLDAILAELDEAGEWHEISCRIDDGFFMVSLAEHRVSWMEERLRAIGSLPLYTMRPPMHASAFRPLREKAAREVVSRYAFADPRLPVVADQDGRLLRTGEELRTMLLDGFDHPMDWPSVTTALKDAGARRLCVAGPDSLFGRVPGTVRQFDVVAAQPRLAMTPRRRTRAAA</sequence>
<dbReference type="EMBL" id="BNEA01000001">
    <property type="protein sequence ID" value="GHI50161.1"/>
    <property type="molecule type" value="Genomic_DNA"/>
</dbReference>
<feature type="domain" description="Malonyl-CoA-[acyl-carrier-protein] transacylase small" evidence="6">
    <location>
        <begin position="134"/>
        <end position="195"/>
    </location>
</feature>
<dbReference type="Gene3D" id="3.40.366.10">
    <property type="entry name" value="Malonyl-Coenzyme A Acyl Carrier Protein, domain 2"/>
    <property type="match status" value="2"/>
</dbReference>
<evidence type="ECO:0000313" key="8">
    <source>
        <dbReference type="Proteomes" id="UP000646738"/>
    </source>
</evidence>
<comment type="caution">
    <text evidence="7">The sequence shown here is derived from an EMBL/GenBank/DDBJ whole genome shotgun (WGS) entry which is preliminary data.</text>
</comment>
<gene>
    <name evidence="7" type="ORF">Srubr_00070</name>
</gene>